<dbReference type="InterPro" id="IPR011006">
    <property type="entry name" value="CheY-like_superfamily"/>
</dbReference>
<keyword evidence="4" id="KW-0902">Two-component regulatory system</keyword>
<evidence type="ECO:0000256" key="7">
    <source>
        <dbReference type="ARBA" id="ARBA00023163"/>
    </source>
</evidence>
<comment type="caution">
    <text evidence="12">The sequence shown here is derived from an EMBL/GenBank/DDBJ whole genome shotgun (WGS) entry which is preliminary data.</text>
</comment>
<dbReference type="Gene3D" id="3.40.50.2300">
    <property type="match status" value="1"/>
</dbReference>
<dbReference type="GO" id="GO:0000976">
    <property type="term" value="F:transcription cis-regulatory region binding"/>
    <property type="evidence" value="ECO:0007669"/>
    <property type="project" value="TreeGrafter"/>
</dbReference>
<dbReference type="CDD" id="cd17623">
    <property type="entry name" value="REC_OmpR_CpxR"/>
    <property type="match status" value="1"/>
</dbReference>
<dbReference type="InterPro" id="IPR039420">
    <property type="entry name" value="WalR-like"/>
</dbReference>
<dbReference type="Gene3D" id="6.10.250.690">
    <property type="match status" value="1"/>
</dbReference>
<evidence type="ECO:0000256" key="2">
    <source>
        <dbReference type="ARBA" id="ARBA00022490"/>
    </source>
</evidence>
<keyword evidence="2" id="KW-0963">Cytoplasm</keyword>
<organism evidence="12 13">
    <name type="scientific">Granulicella aggregans</name>
    <dbReference type="NCBI Taxonomy" id="474949"/>
    <lineage>
        <taxon>Bacteria</taxon>
        <taxon>Pseudomonadati</taxon>
        <taxon>Acidobacteriota</taxon>
        <taxon>Terriglobia</taxon>
        <taxon>Terriglobales</taxon>
        <taxon>Acidobacteriaceae</taxon>
        <taxon>Granulicella</taxon>
    </lineage>
</organism>
<dbReference type="GO" id="GO:0000156">
    <property type="term" value="F:phosphorelay response regulator activity"/>
    <property type="evidence" value="ECO:0007669"/>
    <property type="project" value="TreeGrafter"/>
</dbReference>
<dbReference type="SUPFAM" id="SSF46894">
    <property type="entry name" value="C-terminal effector domain of the bipartite response regulators"/>
    <property type="match status" value="1"/>
</dbReference>
<dbReference type="Gene3D" id="1.10.10.10">
    <property type="entry name" value="Winged helix-like DNA-binding domain superfamily/Winged helix DNA-binding domain"/>
    <property type="match status" value="1"/>
</dbReference>
<dbReference type="EMBL" id="JACHIP010000032">
    <property type="protein sequence ID" value="MBB5061217.1"/>
    <property type="molecule type" value="Genomic_DNA"/>
</dbReference>
<evidence type="ECO:0000256" key="9">
    <source>
        <dbReference type="PROSITE-ProRule" id="PRU01091"/>
    </source>
</evidence>
<dbReference type="InterPro" id="IPR016032">
    <property type="entry name" value="Sig_transdc_resp-reg_C-effctor"/>
</dbReference>
<dbReference type="AlphaFoldDB" id="A0A7W8E705"/>
<feature type="DNA-binding region" description="OmpR/PhoB-type" evidence="9">
    <location>
        <begin position="147"/>
        <end position="246"/>
    </location>
</feature>
<dbReference type="SMART" id="SM00448">
    <property type="entry name" value="REC"/>
    <property type="match status" value="1"/>
</dbReference>
<feature type="domain" description="OmpR/PhoB-type" evidence="11">
    <location>
        <begin position="147"/>
        <end position="246"/>
    </location>
</feature>
<keyword evidence="13" id="KW-1185">Reference proteome</keyword>
<protein>
    <submittedName>
        <fullName evidence="12">Two-component system response regulator CpxR</fullName>
    </submittedName>
</protein>
<dbReference type="SUPFAM" id="SSF52172">
    <property type="entry name" value="CheY-like"/>
    <property type="match status" value="1"/>
</dbReference>
<evidence type="ECO:0000256" key="3">
    <source>
        <dbReference type="ARBA" id="ARBA00022553"/>
    </source>
</evidence>
<evidence type="ECO:0000313" key="12">
    <source>
        <dbReference type="EMBL" id="MBB5061217.1"/>
    </source>
</evidence>
<evidence type="ECO:0000256" key="1">
    <source>
        <dbReference type="ARBA" id="ARBA00004496"/>
    </source>
</evidence>
<evidence type="ECO:0000313" key="13">
    <source>
        <dbReference type="Proteomes" id="UP000540989"/>
    </source>
</evidence>
<dbReference type="PANTHER" id="PTHR48111:SF39">
    <property type="entry name" value="TRANSCRIPTIONAL REGULATORY PROTEIN CPXR"/>
    <property type="match status" value="1"/>
</dbReference>
<evidence type="ECO:0000259" key="11">
    <source>
        <dbReference type="PROSITE" id="PS51755"/>
    </source>
</evidence>
<dbReference type="PROSITE" id="PS51755">
    <property type="entry name" value="OMPR_PHOB"/>
    <property type="match status" value="1"/>
</dbReference>
<dbReference type="Proteomes" id="UP000540989">
    <property type="component" value="Unassembled WGS sequence"/>
</dbReference>
<keyword evidence="5" id="KW-0805">Transcription regulation</keyword>
<dbReference type="PANTHER" id="PTHR48111">
    <property type="entry name" value="REGULATOR OF RPOS"/>
    <property type="match status" value="1"/>
</dbReference>
<accession>A0A7W8E705</accession>
<gene>
    <name evidence="12" type="ORF">HDF16_005953</name>
</gene>
<keyword evidence="7" id="KW-0804">Transcription</keyword>
<feature type="domain" description="Response regulatory" evidence="10">
    <location>
        <begin position="19"/>
        <end position="132"/>
    </location>
</feature>
<keyword evidence="6 9" id="KW-0238">DNA-binding</keyword>
<dbReference type="InterPro" id="IPR036388">
    <property type="entry name" value="WH-like_DNA-bd_sf"/>
</dbReference>
<dbReference type="GO" id="GO:0032993">
    <property type="term" value="C:protein-DNA complex"/>
    <property type="evidence" value="ECO:0007669"/>
    <property type="project" value="TreeGrafter"/>
</dbReference>
<dbReference type="RefSeq" id="WP_184223996.1">
    <property type="nucleotide sequence ID" value="NZ_JACHIP010000032.1"/>
</dbReference>
<reference evidence="12 13" key="1">
    <citation type="submission" date="2020-08" db="EMBL/GenBank/DDBJ databases">
        <title>Genomic Encyclopedia of Type Strains, Phase IV (KMG-V): Genome sequencing to study the core and pangenomes of soil and plant-associated prokaryotes.</title>
        <authorList>
            <person name="Whitman W."/>
        </authorList>
    </citation>
    <scope>NUCLEOTIDE SEQUENCE [LARGE SCALE GENOMIC DNA]</scope>
    <source>
        <strain evidence="12 13">M8UP14</strain>
    </source>
</reference>
<name>A0A7W8E705_9BACT</name>
<dbReference type="Pfam" id="PF00486">
    <property type="entry name" value="Trans_reg_C"/>
    <property type="match status" value="1"/>
</dbReference>
<dbReference type="GO" id="GO:0006355">
    <property type="term" value="P:regulation of DNA-templated transcription"/>
    <property type="evidence" value="ECO:0007669"/>
    <property type="project" value="InterPro"/>
</dbReference>
<dbReference type="GO" id="GO:0005829">
    <property type="term" value="C:cytosol"/>
    <property type="evidence" value="ECO:0007669"/>
    <property type="project" value="TreeGrafter"/>
</dbReference>
<comment type="subcellular location">
    <subcellularLocation>
        <location evidence="1">Cytoplasm</location>
    </subcellularLocation>
</comment>
<evidence type="ECO:0000256" key="5">
    <source>
        <dbReference type="ARBA" id="ARBA00023015"/>
    </source>
</evidence>
<evidence type="ECO:0000256" key="8">
    <source>
        <dbReference type="PROSITE-ProRule" id="PRU00169"/>
    </source>
</evidence>
<dbReference type="InterPro" id="IPR001789">
    <property type="entry name" value="Sig_transdc_resp-reg_receiver"/>
</dbReference>
<dbReference type="PROSITE" id="PS50110">
    <property type="entry name" value="RESPONSE_REGULATORY"/>
    <property type="match status" value="1"/>
</dbReference>
<dbReference type="InterPro" id="IPR058124">
    <property type="entry name" value="CpxR-like_REC"/>
</dbReference>
<dbReference type="CDD" id="cd00383">
    <property type="entry name" value="trans_reg_C"/>
    <property type="match status" value="1"/>
</dbReference>
<dbReference type="Pfam" id="PF00072">
    <property type="entry name" value="Response_reg"/>
    <property type="match status" value="1"/>
</dbReference>
<feature type="modified residue" description="4-aspartylphosphate" evidence="8">
    <location>
        <position position="68"/>
    </location>
</feature>
<sequence>MAKGLDNASAAGLQLAEPHLLIVDDDRELCQLITRYLEAEGFLATAVHSGAAGEKAAIAGGFELIILDVMLPDRKGFDVLRDLRRQITTPVLMLTGKGDDFDRIFGLELGADDYLPKPFNPRELVARITAVLRRSGWQAKESAAQRPPLVVSGDLELDMGTRTVMRDGHEVKLTSAEFDLLREFLDSAGKVLTREVLVEQVLDRRFSPFDRSIDLHISNLRRKLGPQKDGSDRIRSVRGTGYLYAWPRTE</sequence>
<evidence type="ECO:0000256" key="4">
    <source>
        <dbReference type="ARBA" id="ARBA00023012"/>
    </source>
</evidence>
<evidence type="ECO:0000256" key="6">
    <source>
        <dbReference type="ARBA" id="ARBA00023125"/>
    </source>
</evidence>
<proteinExistence type="predicted"/>
<dbReference type="SMART" id="SM00862">
    <property type="entry name" value="Trans_reg_C"/>
    <property type="match status" value="1"/>
</dbReference>
<evidence type="ECO:0000259" key="10">
    <source>
        <dbReference type="PROSITE" id="PS50110"/>
    </source>
</evidence>
<keyword evidence="3 8" id="KW-0597">Phosphoprotein</keyword>
<dbReference type="InterPro" id="IPR001867">
    <property type="entry name" value="OmpR/PhoB-type_DNA-bd"/>
</dbReference>